<dbReference type="Proteomes" id="UP001501411">
    <property type="component" value="Unassembled WGS sequence"/>
</dbReference>
<gene>
    <name evidence="2" type="ORF">GCM10023231_07890</name>
</gene>
<keyword evidence="3" id="KW-1185">Reference proteome</keyword>
<feature type="transmembrane region" description="Helical" evidence="1">
    <location>
        <begin position="65"/>
        <end position="86"/>
    </location>
</feature>
<keyword evidence="1" id="KW-1133">Transmembrane helix</keyword>
<feature type="transmembrane region" description="Helical" evidence="1">
    <location>
        <begin position="131"/>
        <end position="152"/>
    </location>
</feature>
<feature type="transmembrane region" description="Helical" evidence="1">
    <location>
        <begin position="27"/>
        <end position="45"/>
    </location>
</feature>
<feature type="transmembrane region" description="Helical" evidence="1">
    <location>
        <begin position="164"/>
        <end position="183"/>
    </location>
</feature>
<dbReference type="InterPro" id="IPR025291">
    <property type="entry name" value="DUF4153"/>
</dbReference>
<evidence type="ECO:0000313" key="2">
    <source>
        <dbReference type="EMBL" id="GAA4782643.1"/>
    </source>
</evidence>
<evidence type="ECO:0000313" key="3">
    <source>
        <dbReference type="Proteomes" id="UP001501411"/>
    </source>
</evidence>
<feature type="transmembrane region" description="Helical" evidence="1">
    <location>
        <begin position="98"/>
        <end position="119"/>
    </location>
</feature>
<dbReference type="EMBL" id="BAABIQ010000005">
    <property type="protein sequence ID" value="GAA4782643.1"/>
    <property type="molecule type" value="Genomic_DNA"/>
</dbReference>
<keyword evidence="1" id="KW-0472">Membrane</keyword>
<comment type="caution">
    <text evidence="2">The sequence shown here is derived from an EMBL/GenBank/DDBJ whole genome shotgun (WGS) entry which is preliminary data.</text>
</comment>
<name>A0ABP9AN38_9SPHI</name>
<organism evidence="2 3">
    <name type="scientific">Olivibacter ginsenosidimutans</name>
    <dbReference type="NCBI Taxonomy" id="1176537"/>
    <lineage>
        <taxon>Bacteria</taxon>
        <taxon>Pseudomonadati</taxon>
        <taxon>Bacteroidota</taxon>
        <taxon>Sphingobacteriia</taxon>
        <taxon>Sphingobacteriales</taxon>
        <taxon>Sphingobacteriaceae</taxon>
        <taxon>Olivibacter</taxon>
    </lineage>
</organism>
<accession>A0ABP9AN38</accession>
<protein>
    <recommendedName>
        <fullName evidence="4">DUF4153 domain-containing protein</fullName>
    </recommendedName>
</protein>
<keyword evidence="1" id="KW-0812">Transmembrane</keyword>
<evidence type="ECO:0000256" key="1">
    <source>
        <dbReference type="SAM" id="Phobius"/>
    </source>
</evidence>
<evidence type="ECO:0008006" key="4">
    <source>
        <dbReference type="Google" id="ProtNLM"/>
    </source>
</evidence>
<sequence length="442" mass="50603">MFIGLAIALFAVDHLFSLDLREKYYQNLFFILGIGFNTLFFLAGVPTQIPSLAKYADYPKGLKIFTQYVLIPLMGIYLLILLSYELKIIIDWELPKGIVSNLIIGYAFFGILSLLLIFPIRSQEGHTWIQLFSRFFYFTMVPLLVLLGLATYKRINYYGITELRYFLLVLACWLTFITVYFLVSKGQHIKLIPLSLCLCTLFAIYGPQSASSISKNSQIARLKRLMPQSDRAANMEKGSIIRYLVNHHGLTALQSFTKRDLTALEHHFNQENDTLASYMLDKQKLDTAFALLSVDPNQSYQNTKSYSVSTSNAGVTDVKGWNYLVLLDNYQRERKVMIGKDSMTITMGDDNRHLDIQIGKNHMAIKLDSIIGAIDKAYEHKQLVSQKGGENHYYYPQEKMQFMKTIGSYTIGVFVTDITIYSYFTHSKETTNSSFRATILLK</sequence>
<dbReference type="Pfam" id="PF13687">
    <property type="entry name" value="DUF4153"/>
    <property type="match status" value="1"/>
</dbReference>
<reference evidence="3" key="1">
    <citation type="journal article" date="2019" name="Int. J. Syst. Evol. Microbiol.">
        <title>The Global Catalogue of Microorganisms (GCM) 10K type strain sequencing project: providing services to taxonomists for standard genome sequencing and annotation.</title>
        <authorList>
            <consortium name="The Broad Institute Genomics Platform"/>
            <consortium name="The Broad Institute Genome Sequencing Center for Infectious Disease"/>
            <person name="Wu L."/>
            <person name="Ma J."/>
        </authorList>
    </citation>
    <scope>NUCLEOTIDE SEQUENCE [LARGE SCALE GENOMIC DNA]</scope>
    <source>
        <strain evidence="3">JCM 18200</strain>
    </source>
</reference>
<proteinExistence type="predicted"/>